<reference evidence="4" key="1">
    <citation type="submission" date="2016-04" db="EMBL/GenBank/DDBJ databases">
        <authorList>
            <person name="Tabuchi Yagui T.R."/>
        </authorList>
    </citation>
    <scope>NUCLEOTIDE SEQUENCE [LARGE SCALE GENOMIC DNA]</scope>
    <source>
        <strain evidence="4">NIES-26</strain>
    </source>
</reference>
<comment type="caution">
    <text evidence="4">The sequence shown here is derived from an EMBL/GenBank/DDBJ whole genome shotgun (WGS) entry which is preliminary data.</text>
</comment>
<evidence type="ECO:0000256" key="2">
    <source>
        <dbReference type="PROSITE-ProRule" id="PRU00169"/>
    </source>
</evidence>
<sequence>MSDNFFDLHLEDDIDIFKGLTILAVDDTNDILILIRYIFESYGIHVMTASSAAAAFEIIKQFPVDLLISDIAMPEKSGYWLIQKVRTLTHPQKREIPAIAFTGSVEDNPSEKALAFGFHIYLQKSSTPKLLITEVVKLLLGVVLRKPTSSLENRG</sequence>
<evidence type="ECO:0000313" key="5">
    <source>
        <dbReference type="Proteomes" id="UP000252107"/>
    </source>
</evidence>
<accession>A0A367QPP7</accession>
<name>A0A367QPP7_9NOSO</name>
<dbReference type="PANTHER" id="PTHR44591">
    <property type="entry name" value="STRESS RESPONSE REGULATOR PROTEIN 1"/>
    <property type="match status" value="1"/>
</dbReference>
<dbReference type="InterPro" id="IPR011006">
    <property type="entry name" value="CheY-like_superfamily"/>
</dbReference>
<dbReference type="AlphaFoldDB" id="A0A367QPP7"/>
<dbReference type="Pfam" id="PF00072">
    <property type="entry name" value="Response_reg"/>
    <property type="match status" value="1"/>
</dbReference>
<feature type="domain" description="Response regulatory" evidence="3">
    <location>
        <begin position="21"/>
        <end position="139"/>
    </location>
</feature>
<dbReference type="InterPro" id="IPR001789">
    <property type="entry name" value="Sig_transdc_resp-reg_receiver"/>
</dbReference>
<dbReference type="SUPFAM" id="SSF52172">
    <property type="entry name" value="CheY-like"/>
    <property type="match status" value="1"/>
</dbReference>
<dbReference type="Proteomes" id="UP000252107">
    <property type="component" value="Unassembled WGS sequence"/>
</dbReference>
<evidence type="ECO:0000313" key="4">
    <source>
        <dbReference type="EMBL" id="RCJ26176.1"/>
    </source>
</evidence>
<dbReference type="Gene3D" id="3.40.50.2300">
    <property type="match status" value="1"/>
</dbReference>
<dbReference type="GO" id="GO:0000160">
    <property type="term" value="P:phosphorelay signal transduction system"/>
    <property type="evidence" value="ECO:0007669"/>
    <property type="project" value="InterPro"/>
</dbReference>
<keyword evidence="1 2" id="KW-0597">Phosphoprotein</keyword>
<evidence type="ECO:0000256" key="1">
    <source>
        <dbReference type="ARBA" id="ARBA00022553"/>
    </source>
</evidence>
<organism evidence="4 5">
    <name type="scientific">Nostoc minutum NIES-26</name>
    <dbReference type="NCBI Taxonomy" id="1844469"/>
    <lineage>
        <taxon>Bacteria</taxon>
        <taxon>Bacillati</taxon>
        <taxon>Cyanobacteriota</taxon>
        <taxon>Cyanophyceae</taxon>
        <taxon>Nostocales</taxon>
        <taxon>Nostocaceae</taxon>
        <taxon>Nostoc</taxon>
    </lineage>
</organism>
<dbReference type="InterPro" id="IPR050595">
    <property type="entry name" value="Bact_response_regulator"/>
</dbReference>
<dbReference type="SMART" id="SM00448">
    <property type="entry name" value="REC"/>
    <property type="match status" value="1"/>
</dbReference>
<proteinExistence type="predicted"/>
<dbReference type="PANTHER" id="PTHR44591:SF3">
    <property type="entry name" value="RESPONSE REGULATORY DOMAIN-CONTAINING PROTEIN"/>
    <property type="match status" value="1"/>
</dbReference>
<feature type="modified residue" description="4-aspartylphosphate" evidence="2">
    <location>
        <position position="70"/>
    </location>
</feature>
<protein>
    <submittedName>
        <fullName evidence="4">Two-component response regulator</fullName>
    </submittedName>
</protein>
<dbReference type="PROSITE" id="PS50110">
    <property type="entry name" value="RESPONSE_REGULATORY"/>
    <property type="match status" value="1"/>
</dbReference>
<keyword evidence="5" id="KW-1185">Reference proteome</keyword>
<dbReference type="EMBL" id="LXQD01000309">
    <property type="protein sequence ID" value="RCJ26176.1"/>
    <property type="molecule type" value="Genomic_DNA"/>
</dbReference>
<gene>
    <name evidence="4" type="ORF">A6770_26550</name>
</gene>
<evidence type="ECO:0000259" key="3">
    <source>
        <dbReference type="PROSITE" id="PS50110"/>
    </source>
</evidence>